<reference evidence="1" key="1">
    <citation type="journal article" date="2015" name="Genome Biol. Evol.">
        <title>Organellar Genomes of White Spruce (Picea glauca): Assembly and Annotation.</title>
        <authorList>
            <person name="Jackman S.D."/>
            <person name="Warren R.L."/>
            <person name="Gibb E.A."/>
            <person name="Vandervalk B.P."/>
            <person name="Mohamadi H."/>
            <person name="Chu J."/>
            <person name="Raymond A."/>
            <person name="Pleasance S."/>
            <person name="Coope R."/>
            <person name="Wildung M.R."/>
            <person name="Ritland C.E."/>
            <person name="Bousquet J."/>
            <person name="Jones S.J."/>
            <person name="Bohlmann J."/>
            <person name="Birol I."/>
        </authorList>
    </citation>
    <scope>NUCLEOTIDE SEQUENCE [LARGE SCALE GENOMIC DNA]</scope>
    <source>
        <tissue evidence="1">Flushing bud</tissue>
    </source>
</reference>
<geneLocation type="mitochondrion" evidence="1"/>
<sequence>MEGMLIVIEMKSQIFVVKSHMIVIQLRIQIYSLGCPLGYCNRYKVQPSKQSLLFLAPSS</sequence>
<dbReference type="AlphaFoldDB" id="A0A101M3D7"/>
<dbReference type="EMBL" id="LKAM01000002">
    <property type="protein sequence ID" value="KUM50100.1"/>
    <property type="molecule type" value="Genomic_DNA"/>
</dbReference>
<gene>
    <name evidence="1" type="ORF">ABT39_MTgene3328</name>
</gene>
<accession>A0A101M3D7</accession>
<name>A0A101M3D7_PICGL</name>
<keyword evidence="1" id="KW-0496">Mitochondrion</keyword>
<protein>
    <submittedName>
        <fullName evidence="1">Uncharacterized protein</fullName>
    </submittedName>
</protein>
<comment type="caution">
    <text evidence="1">The sequence shown here is derived from an EMBL/GenBank/DDBJ whole genome shotgun (WGS) entry which is preliminary data.</text>
</comment>
<proteinExistence type="predicted"/>
<organism evidence="1">
    <name type="scientific">Picea glauca</name>
    <name type="common">White spruce</name>
    <name type="synonym">Pinus glauca</name>
    <dbReference type="NCBI Taxonomy" id="3330"/>
    <lineage>
        <taxon>Eukaryota</taxon>
        <taxon>Viridiplantae</taxon>
        <taxon>Streptophyta</taxon>
        <taxon>Embryophyta</taxon>
        <taxon>Tracheophyta</taxon>
        <taxon>Spermatophyta</taxon>
        <taxon>Pinopsida</taxon>
        <taxon>Pinidae</taxon>
        <taxon>Conifers I</taxon>
        <taxon>Pinales</taxon>
        <taxon>Pinaceae</taxon>
        <taxon>Picea</taxon>
    </lineage>
</organism>
<evidence type="ECO:0000313" key="1">
    <source>
        <dbReference type="EMBL" id="KUM50100.1"/>
    </source>
</evidence>